<evidence type="ECO:0000256" key="1">
    <source>
        <dbReference type="SAM" id="Phobius"/>
    </source>
</evidence>
<reference evidence="2 3" key="1">
    <citation type="submission" date="2019-02" db="EMBL/GenBank/DDBJ databases">
        <title>Prokaryotic population dynamics and viral predation in marine succession experiment using metagenomics: the confinement effect.</title>
        <authorList>
            <person name="Haro-Moreno J.M."/>
            <person name="Rodriguez-Valera F."/>
            <person name="Lopez-Perez M."/>
        </authorList>
    </citation>
    <scope>NUCLEOTIDE SEQUENCE [LARGE SCALE GENOMIC DNA]</scope>
    <source>
        <strain evidence="2">MED-G170</strain>
    </source>
</reference>
<keyword evidence="1" id="KW-0812">Transmembrane</keyword>
<name>A0A520MBB6_9GAMM</name>
<sequence length="84" mass="9532">MKKLFLIPMAVCWLYFYSMVAVLFLILLAILGSVFVPNNVLTNLLGFFTTLGDAGFMGLIVLITLVGQYYLAYRLYLYFKTKAS</sequence>
<evidence type="ECO:0000313" key="3">
    <source>
        <dbReference type="Proteomes" id="UP000315889"/>
    </source>
</evidence>
<organism evidence="2 3">
    <name type="scientific">SAR92 clade bacterium</name>
    <dbReference type="NCBI Taxonomy" id="2315479"/>
    <lineage>
        <taxon>Bacteria</taxon>
        <taxon>Pseudomonadati</taxon>
        <taxon>Pseudomonadota</taxon>
        <taxon>Gammaproteobacteria</taxon>
        <taxon>Cellvibrionales</taxon>
        <taxon>Porticoccaceae</taxon>
        <taxon>SAR92 clade</taxon>
    </lineage>
</organism>
<protein>
    <submittedName>
        <fullName evidence="2">Uncharacterized protein</fullName>
    </submittedName>
</protein>
<dbReference type="EMBL" id="SHBP01000031">
    <property type="protein sequence ID" value="RZO18449.1"/>
    <property type="molecule type" value="Genomic_DNA"/>
</dbReference>
<feature type="transmembrane region" description="Helical" evidence="1">
    <location>
        <begin position="12"/>
        <end position="36"/>
    </location>
</feature>
<accession>A0A520MBB6</accession>
<feature type="transmembrane region" description="Helical" evidence="1">
    <location>
        <begin position="56"/>
        <end position="79"/>
    </location>
</feature>
<dbReference type="AlphaFoldDB" id="A0A520MBB6"/>
<evidence type="ECO:0000313" key="2">
    <source>
        <dbReference type="EMBL" id="RZO18449.1"/>
    </source>
</evidence>
<gene>
    <name evidence="2" type="ORF">EVB03_10045</name>
</gene>
<comment type="caution">
    <text evidence="2">The sequence shown here is derived from an EMBL/GenBank/DDBJ whole genome shotgun (WGS) entry which is preliminary data.</text>
</comment>
<keyword evidence="1" id="KW-0472">Membrane</keyword>
<dbReference type="Proteomes" id="UP000315889">
    <property type="component" value="Unassembled WGS sequence"/>
</dbReference>
<proteinExistence type="predicted"/>
<keyword evidence="1" id="KW-1133">Transmembrane helix</keyword>